<dbReference type="NCBIfam" id="TIGR01972">
    <property type="entry name" value="NDH_I_M"/>
    <property type="match status" value="1"/>
</dbReference>
<dbReference type="GO" id="GO:0042773">
    <property type="term" value="P:ATP synthesis coupled electron transport"/>
    <property type="evidence" value="ECO:0007669"/>
    <property type="project" value="InterPro"/>
</dbReference>
<feature type="transmembrane region" description="Helical" evidence="8">
    <location>
        <begin position="209"/>
        <end position="236"/>
    </location>
</feature>
<dbReference type="Proteomes" id="UP000589132">
    <property type="component" value="Unassembled WGS sequence"/>
</dbReference>
<evidence type="ECO:0000313" key="11">
    <source>
        <dbReference type="EMBL" id="HIA98210.1"/>
    </source>
</evidence>
<comment type="subcellular location">
    <subcellularLocation>
        <location evidence="1">Membrane</location>
        <topology evidence="1">Multi-pass membrane protein</topology>
    </subcellularLocation>
</comment>
<dbReference type="GO" id="GO:0005507">
    <property type="term" value="F:copper ion binding"/>
    <property type="evidence" value="ECO:0007669"/>
    <property type="project" value="InterPro"/>
</dbReference>
<comment type="caution">
    <text evidence="11">The sequence shown here is derived from an EMBL/GenBank/DDBJ whole genome shotgun (WGS) entry which is preliminary data.</text>
</comment>
<feature type="transmembrane region" description="Helical" evidence="8">
    <location>
        <begin position="243"/>
        <end position="261"/>
    </location>
</feature>
<dbReference type="InterPro" id="IPR000923">
    <property type="entry name" value="BlueCu_1"/>
</dbReference>
<name>A0A7J4D1C3_9ARCH</name>
<keyword evidence="5 8" id="KW-1133">Transmembrane helix</keyword>
<gene>
    <name evidence="11" type="ORF">EYO15_03410</name>
</gene>
<dbReference type="EC" id="1.6.5.-" evidence="11"/>
<evidence type="ECO:0000256" key="2">
    <source>
        <dbReference type="ARBA" id="ARBA00009025"/>
    </source>
</evidence>
<evidence type="ECO:0000313" key="12">
    <source>
        <dbReference type="Proteomes" id="UP000589132"/>
    </source>
</evidence>
<keyword evidence="11" id="KW-0560">Oxidoreductase</keyword>
<keyword evidence="4" id="KW-0479">Metal-binding</keyword>
<evidence type="ECO:0000256" key="4">
    <source>
        <dbReference type="ARBA" id="ARBA00022723"/>
    </source>
</evidence>
<evidence type="ECO:0000256" key="7">
    <source>
        <dbReference type="ARBA" id="ARBA00023136"/>
    </source>
</evidence>
<evidence type="ECO:0000256" key="8">
    <source>
        <dbReference type="SAM" id="Phobius"/>
    </source>
</evidence>
<dbReference type="GO" id="GO:0048039">
    <property type="term" value="F:ubiquinone binding"/>
    <property type="evidence" value="ECO:0007669"/>
    <property type="project" value="TreeGrafter"/>
</dbReference>
<dbReference type="SUPFAM" id="SSF49503">
    <property type="entry name" value="Cupredoxins"/>
    <property type="match status" value="1"/>
</dbReference>
<evidence type="ECO:0000256" key="5">
    <source>
        <dbReference type="ARBA" id="ARBA00022989"/>
    </source>
</evidence>
<feature type="transmembrane region" description="Helical" evidence="8">
    <location>
        <begin position="298"/>
        <end position="318"/>
    </location>
</feature>
<keyword evidence="7 8" id="KW-0472">Membrane</keyword>
<dbReference type="InterPro" id="IPR001750">
    <property type="entry name" value="ND/Mrp_TM"/>
</dbReference>
<dbReference type="Gene3D" id="2.60.40.420">
    <property type="entry name" value="Cupredoxins - blue copper proteins"/>
    <property type="match status" value="1"/>
</dbReference>
<dbReference type="InterPro" id="IPR003918">
    <property type="entry name" value="NADH_UbQ_OxRdtase"/>
</dbReference>
<comment type="similarity">
    <text evidence="2">Belongs to the complex I subunit 4 family.</text>
</comment>
<dbReference type="Pfam" id="PF00127">
    <property type="entry name" value="Copper-bind"/>
    <property type="match status" value="1"/>
</dbReference>
<evidence type="ECO:0000259" key="9">
    <source>
        <dbReference type="Pfam" id="PF00127"/>
    </source>
</evidence>
<feature type="transmembrane region" description="Helical" evidence="8">
    <location>
        <begin position="168"/>
        <end position="189"/>
    </location>
</feature>
<feature type="domain" description="Blue (type 1) copper" evidence="9">
    <location>
        <begin position="32"/>
        <end position="121"/>
    </location>
</feature>
<feature type="transmembrane region" description="Helical" evidence="8">
    <location>
        <begin position="138"/>
        <end position="156"/>
    </location>
</feature>
<feature type="non-terminal residue" evidence="11">
    <location>
        <position position="427"/>
    </location>
</feature>
<reference evidence="12" key="1">
    <citation type="journal article" date="2019" name="bioRxiv">
        <title>Genome diversification in globally distributed novel marine Proteobacteria is linked to environmental adaptation.</title>
        <authorList>
            <person name="Zhou Z."/>
            <person name="Tran P.Q."/>
            <person name="Kieft K."/>
            <person name="Anantharaman K."/>
        </authorList>
    </citation>
    <scope>NUCLEOTIDE SEQUENCE [LARGE SCALE GENOMIC DNA]</scope>
</reference>
<evidence type="ECO:0000256" key="3">
    <source>
        <dbReference type="ARBA" id="ARBA00022692"/>
    </source>
</evidence>
<feature type="transmembrane region" description="Helical" evidence="8">
    <location>
        <begin position="267"/>
        <end position="286"/>
    </location>
</feature>
<dbReference type="EMBL" id="DTTC01000229">
    <property type="protein sequence ID" value="HIA98210.1"/>
    <property type="molecule type" value="Genomic_DNA"/>
</dbReference>
<feature type="transmembrane region" description="Helical" evidence="8">
    <location>
        <begin position="379"/>
        <end position="401"/>
    </location>
</feature>
<sequence>MVVVRLFLFLFLVVALVPAASAENHTVIVTQADDSSSYFFEPAVLTVNIGDTVEFVWGNGSHNVAQVSDSESKTYDSGFYSGAPQVGGSWMLPAEYTMQDGTLYYVCQPHALMGMSGSIIIGTGTPPLPDITMEFGDFPWLSYLLVFPLIGSLWILGFRNNPSAPRIIALFTTLFTLGLSIIIFVKAGSGSGFRLMEEYVWAPKLGVSLLLGVDGLSSPMVLLTGIITPLAVLFAWHEKEKPALFFALLLIMQTALFGVFITLDYFVFYIFWEVVLIPMFFLIAIWGGDNKRYASIKFIIYTFTASVVMLVGFMALYFEAGVNSFSMIEIAEANAGFNRDFQIWVFAALFIGFAVKIPSVPWHTWLPDAHVEAPTAGSILLAGVMLKMGLYGLMRAAIPVLPLGAEYFVPIMVVLAIVSILYGAALS</sequence>
<dbReference type="GO" id="GO:0015990">
    <property type="term" value="P:electron transport coupled proton transport"/>
    <property type="evidence" value="ECO:0007669"/>
    <property type="project" value="TreeGrafter"/>
</dbReference>
<proteinExistence type="inferred from homology"/>
<feature type="transmembrane region" description="Helical" evidence="8">
    <location>
        <begin position="407"/>
        <end position="426"/>
    </location>
</feature>
<feature type="transmembrane region" description="Helical" evidence="8">
    <location>
        <begin position="341"/>
        <end position="358"/>
    </location>
</feature>
<dbReference type="InterPro" id="IPR008972">
    <property type="entry name" value="Cupredoxin"/>
</dbReference>
<accession>A0A7J4D1C3</accession>
<evidence type="ECO:0000256" key="1">
    <source>
        <dbReference type="ARBA" id="ARBA00004141"/>
    </source>
</evidence>
<dbReference type="Pfam" id="PF00361">
    <property type="entry name" value="Proton_antipo_M"/>
    <property type="match status" value="1"/>
</dbReference>
<dbReference type="AlphaFoldDB" id="A0A7J4D1C3"/>
<dbReference type="PRINTS" id="PR01437">
    <property type="entry name" value="NUOXDRDTASE4"/>
</dbReference>
<dbReference type="PANTHER" id="PTHR43507:SF1">
    <property type="entry name" value="NADH-UBIQUINONE OXIDOREDUCTASE CHAIN 4"/>
    <property type="match status" value="1"/>
</dbReference>
<evidence type="ECO:0000259" key="10">
    <source>
        <dbReference type="Pfam" id="PF00361"/>
    </source>
</evidence>
<organism evidence="11 12">
    <name type="scientific">Marine Group III euryarchaeote</name>
    <dbReference type="NCBI Taxonomy" id="2173149"/>
    <lineage>
        <taxon>Archaea</taxon>
        <taxon>Methanobacteriati</taxon>
        <taxon>Thermoplasmatota</taxon>
        <taxon>Thermoplasmata</taxon>
        <taxon>Candidatus Thermoprofundales</taxon>
    </lineage>
</organism>
<dbReference type="PANTHER" id="PTHR43507">
    <property type="entry name" value="NADH-UBIQUINONE OXIDOREDUCTASE CHAIN 4"/>
    <property type="match status" value="1"/>
</dbReference>
<evidence type="ECO:0000256" key="6">
    <source>
        <dbReference type="ARBA" id="ARBA00023008"/>
    </source>
</evidence>
<protein>
    <submittedName>
        <fullName evidence="11">NADH-quinone oxidoreductase subunit M</fullName>
        <ecNumber evidence="11">1.6.5.-</ecNumber>
    </submittedName>
</protein>
<keyword evidence="3 8" id="KW-0812">Transmembrane</keyword>
<dbReference type="GO" id="GO:0008137">
    <property type="term" value="F:NADH dehydrogenase (ubiquinone) activity"/>
    <property type="evidence" value="ECO:0007669"/>
    <property type="project" value="InterPro"/>
</dbReference>
<dbReference type="GO" id="GO:0016020">
    <property type="term" value="C:membrane"/>
    <property type="evidence" value="ECO:0007669"/>
    <property type="project" value="UniProtKB-SubCell"/>
</dbReference>
<dbReference type="GO" id="GO:0003954">
    <property type="term" value="F:NADH dehydrogenase activity"/>
    <property type="evidence" value="ECO:0007669"/>
    <property type="project" value="TreeGrafter"/>
</dbReference>
<feature type="domain" description="NADH:quinone oxidoreductase/Mrp antiporter transmembrane" evidence="10">
    <location>
        <begin position="264"/>
        <end position="426"/>
    </location>
</feature>
<dbReference type="InterPro" id="IPR010227">
    <property type="entry name" value="NADH_Q_OxRdtase_chainM/4"/>
</dbReference>
<keyword evidence="6" id="KW-0186">Copper</keyword>